<accession>A0A9P4GY70</accession>
<keyword evidence="2" id="KW-1185">Reference proteome</keyword>
<dbReference type="Proteomes" id="UP000799777">
    <property type="component" value="Unassembled WGS sequence"/>
</dbReference>
<proteinExistence type="predicted"/>
<name>A0A9P4GY70_9PLEO</name>
<evidence type="ECO:0000313" key="2">
    <source>
        <dbReference type="Proteomes" id="UP000799777"/>
    </source>
</evidence>
<evidence type="ECO:0000313" key="1">
    <source>
        <dbReference type="EMBL" id="KAF2025078.1"/>
    </source>
</evidence>
<comment type="caution">
    <text evidence="1">The sequence shown here is derived from an EMBL/GenBank/DDBJ whole genome shotgun (WGS) entry which is preliminary data.</text>
</comment>
<dbReference type="EMBL" id="ML978275">
    <property type="protein sequence ID" value="KAF2025078.1"/>
    <property type="molecule type" value="Genomic_DNA"/>
</dbReference>
<dbReference type="AlphaFoldDB" id="A0A9P4GY70"/>
<sequence length="205" mass="22894">MAKFGPISCLRLQRPQAVGKSSEDNTCTKLCRAKQHDYAERPQRDVCWWLLWYNSAKVCEWFYETRGNPMQIKSIAGVAASWLGNGCGTTPVGVTVSRSEQRDADAVLECVLALRMAASDRCCLVCFAFDSNVGCLNCKCGGARMCSLRPTVGNVNHANPICASRGYQTRHLTVDNTYWALFCCILRSSSKRCPQCNPWCMRWQG</sequence>
<organism evidence="1 2">
    <name type="scientific">Setomelanomma holmii</name>
    <dbReference type="NCBI Taxonomy" id="210430"/>
    <lineage>
        <taxon>Eukaryota</taxon>
        <taxon>Fungi</taxon>
        <taxon>Dikarya</taxon>
        <taxon>Ascomycota</taxon>
        <taxon>Pezizomycotina</taxon>
        <taxon>Dothideomycetes</taxon>
        <taxon>Pleosporomycetidae</taxon>
        <taxon>Pleosporales</taxon>
        <taxon>Pleosporineae</taxon>
        <taxon>Phaeosphaeriaceae</taxon>
        <taxon>Setomelanomma</taxon>
    </lineage>
</organism>
<protein>
    <submittedName>
        <fullName evidence="1">Uncharacterized protein</fullName>
    </submittedName>
</protein>
<reference evidence="1" key="1">
    <citation type="journal article" date="2020" name="Stud. Mycol.">
        <title>101 Dothideomycetes genomes: a test case for predicting lifestyles and emergence of pathogens.</title>
        <authorList>
            <person name="Haridas S."/>
            <person name="Albert R."/>
            <person name="Binder M."/>
            <person name="Bloem J."/>
            <person name="Labutti K."/>
            <person name="Salamov A."/>
            <person name="Andreopoulos B."/>
            <person name="Baker S."/>
            <person name="Barry K."/>
            <person name="Bills G."/>
            <person name="Bluhm B."/>
            <person name="Cannon C."/>
            <person name="Castanera R."/>
            <person name="Culley D."/>
            <person name="Daum C."/>
            <person name="Ezra D."/>
            <person name="Gonzalez J."/>
            <person name="Henrissat B."/>
            <person name="Kuo A."/>
            <person name="Liang C."/>
            <person name="Lipzen A."/>
            <person name="Lutzoni F."/>
            <person name="Magnuson J."/>
            <person name="Mondo S."/>
            <person name="Nolan M."/>
            <person name="Ohm R."/>
            <person name="Pangilinan J."/>
            <person name="Park H.-J."/>
            <person name="Ramirez L."/>
            <person name="Alfaro M."/>
            <person name="Sun H."/>
            <person name="Tritt A."/>
            <person name="Yoshinaga Y."/>
            <person name="Zwiers L.-H."/>
            <person name="Turgeon B."/>
            <person name="Goodwin S."/>
            <person name="Spatafora J."/>
            <person name="Crous P."/>
            <person name="Grigoriev I."/>
        </authorList>
    </citation>
    <scope>NUCLEOTIDE SEQUENCE</scope>
    <source>
        <strain evidence="1">CBS 110217</strain>
    </source>
</reference>
<gene>
    <name evidence="1" type="ORF">EK21DRAFT_93547</name>
</gene>